<evidence type="ECO:0000313" key="2">
    <source>
        <dbReference type="Proteomes" id="UP000254572"/>
    </source>
</evidence>
<dbReference type="RefSeq" id="WP_147293451.1">
    <property type="nucleotide sequence ID" value="NZ_JBHLZC010000001.1"/>
</dbReference>
<sequence length="93" mass="10165">MSTTNNISYQIHHVIPLEILRIHGTRLAKIFGITPEAFMQSYNNRMGLFTDPDQAKIMQDMHGAGVTDTSMGSSTHLGPHKGYSAGTACFLSP</sequence>
<protein>
    <submittedName>
        <fullName evidence="1">Uncharacterized protein</fullName>
    </submittedName>
</protein>
<gene>
    <name evidence="1" type="ORF">NCTC13294_00938</name>
</gene>
<dbReference type="EMBL" id="UFUW01000001">
    <property type="protein sequence ID" value="SUX21213.1"/>
    <property type="molecule type" value="Genomic_DNA"/>
</dbReference>
<dbReference type="AlphaFoldDB" id="A0A381E4C0"/>
<name>A0A381E4C0_9GAMM</name>
<proteinExistence type="predicted"/>
<keyword evidence="2" id="KW-1185">Reference proteome</keyword>
<accession>A0A381E4C0</accession>
<dbReference type="Proteomes" id="UP000254572">
    <property type="component" value="Unassembled WGS sequence"/>
</dbReference>
<organism evidence="1 2">
    <name type="scientific">Cardiobacterium valvarum</name>
    <dbReference type="NCBI Taxonomy" id="194702"/>
    <lineage>
        <taxon>Bacteria</taxon>
        <taxon>Pseudomonadati</taxon>
        <taxon>Pseudomonadota</taxon>
        <taxon>Gammaproteobacteria</taxon>
        <taxon>Cardiobacteriales</taxon>
        <taxon>Cardiobacteriaceae</taxon>
        <taxon>Cardiobacterium</taxon>
    </lineage>
</organism>
<evidence type="ECO:0000313" key="1">
    <source>
        <dbReference type="EMBL" id="SUX21213.1"/>
    </source>
</evidence>
<reference evidence="1 2" key="1">
    <citation type="submission" date="2018-06" db="EMBL/GenBank/DDBJ databases">
        <authorList>
            <consortium name="Pathogen Informatics"/>
            <person name="Doyle S."/>
        </authorList>
    </citation>
    <scope>NUCLEOTIDE SEQUENCE [LARGE SCALE GENOMIC DNA]</scope>
    <source>
        <strain evidence="1 2">NCTC13294</strain>
    </source>
</reference>